<sequence>MARCQPRFGNKRDDSSREHYSRRNQKSALIRRFMVAGLDFGVLRQKETWQAFGVGVVLFCIIGYASLSLFGLSASAYGVSDDIEQVPDFEVATMNRTGIDDAVADDSGMVRLSDLRGSVVVLDFMAIDCTNCHYVQTHIDQSLGDWQALDGPYGVVPLSIGSWYGYESFDDINGTFGDTGSDKHMPWPVANGGTDVVILEDGSTGDLVEYYSAQAIPLVIVVDHEGYVVAKENTGTPLDGWSSFDSAVASANAGEAGDLRFGIEKADRSLSGVFVIGLFLGILVYFSPCAFPVLPSYIAYYLNLGMREDELREAGKLSGSMPKPIEVGGYAALGQLTFFGAVGAVIFGLDEIIDLSGVLHDIAIAIAWLLVILGALMLLGWTSHLLNWVQGALDSYQTTEMDEQFTPRRNMYLWGIGYSAASVDCTAAAVFPFVAWLAVVGNGAFAFGMAGLILSVTLLMITVTVLVGMGRQAMLDFLRRSTGIVKATGAWMMMFAGIGLLVYLTQPEKVTALF</sequence>
<dbReference type="SUPFAM" id="SSF52833">
    <property type="entry name" value="Thioredoxin-like"/>
    <property type="match status" value="1"/>
</dbReference>
<dbReference type="InterPro" id="IPR036249">
    <property type="entry name" value="Thioredoxin-like_sf"/>
</dbReference>
<keyword evidence="2" id="KW-1133">Transmembrane helix</keyword>
<feature type="transmembrane region" description="Helical" evidence="2">
    <location>
        <begin position="411"/>
        <end position="437"/>
    </location>
</feature>
<feature type="transmembrane region" description="Helical" evidence="2">
    <location>
        <begin position="327"/>
        <end position="349"/>
    </location>
</feature>
<name>A0A075GC08_9EURY</name>
<feature type="region of interest" description="Disordered" evidence="1">
    <location>
        <begin position="1"/>
        <end position="23"/>
    </location>
</feature>
<keyword evidence="2" id="KW-0472">Membrane</keyword>
<evidence type="ECO:0000256" key="1">
    <source>
        <dbReference type="SAM" id="MobiDB-lite"/>
    </source>
</evidence>
<dbReference type="EMBL" id="KF900626">
    <property type="protein sequence ID" value="AIF01616.1"/>
    <property type="molecule type" value="Genomic_DNA"/>
</dbReference>
<dbReference type="Gene3D" id="3.40.30.10">
    <property type="entry name" value="Glutaredoxin"/>
    <property type="match status" value="1"/>
</dbReference>
<evidence type="ECO:0000313" key="3">
    <source>
        <dbReference type="EMBL" id="AIF01616.1"/>
    </source>
</evidence>
<reference evidence="3" key="1">
    <citation type="journal article" date="2014" name="Genome Biol. Evol.">
        <title>Pangenome evidence for extensive interdomain horizontal transfer affecting lineage core and shell genes in uncultured planktonic thaumarchaeota and euryarchaeota.</title>
        <authorList>
            <person name="Deschamps P."/>
            <person name="Zivanovic Y."/>
            <person name="Moreira D."/>
            <person name="Rodriguez-Valera F."/>
            <person name="Lopez-Garcia P."/>
        </authorList>
    </citation>
    <scope>NUCLEOTIDE SEQUENCE</scope>
</reference>
<feature type="transmembrane region" description="Helical" evidence="2">
    <location>
        <begin position="487"/>
        <end position="505"/>
    </location>
</feature>
<keyword evidence="2" id="KW-0812">Transmembrane</keyword>
<feature type="transmembrane region" description="Helical" evidence="2">
    <location>
        <begin position="361"/>
        <end position="381"/>
    </location>
</feature>
<evidence type="ECO:0000256" key="2">
    <source>
        <dbReference type="SAM" id="Phobius"/>
    </source>
</evidence>
<feature type="transmembrane region" description="Helical" evidence="2">
    <location>
        <begin position="444"/>
        <end position="467"/>
    </location>
</feature>
<accession>A0A075GC08</accession>
<proteinExistence type="predicted"/>
<feature type="transmembrane region" description="Helical" evidence="2">
    <location>
        <begin position="270"/>
        <end position="294"/>
    </location>
</feature>
<protein>
    <submittedName>
        <fullName evidence="3">Uncharacterized protein</fullName>
    </submittedName>
</protein>
<feature type="transmembrane region" description="Helical" evidence="2">
    <location>
        <begin position="49"/>
        <end position="72"/>
    </location>
</feature>
<dbReference type="AlphaFoldDB" id="A0A075GC08"/>
<feature type="compositionally biased region" description="Basic and acidic residues" evidence="1">
    <location>
        <begin position="10"/>
        <end position="21"/>
    </location>
</feature>
<organism evidence="3">
    <name type="scientific">uncultured marine group II/III euryarchaeote KM3_14_C03</name>
    <dbReference type="NCBI Taxonomy" id="1457887"/>
    <lineage>
        <taxon>Archaea</taxon>
        <taxon>Methanobacteriati</taxon>
        <taxon>Methanobacteriota</taxon>
        <taxon>environmental samples</taxon>
    </lineage>
</organism>